<dbReference type="GO" id="GO:0006633">
    <property type="term" value="P:fatty acid biosynthetic process"/>
    <property type="evidence" value="ECO:0007669"/>
    <property type="project" value="InterPro"/>
</dbReference>
<dbReference type="CDD" id="cd00833">
    <property type="entry name" value="PKS"/>
    <property type="match status" value="3"/>
</dbReference>
<dbReference type="GO" id="GO:0004312">
    <property type="term" value="F:fatty acid synthase activity"/>
    <property type="evidence" value="ECO:0007669"/>
    <property type="project" value="TreeGrafter"/>
</dbReference>
<dbReference type="GO" id="GO:0005737">
    <property type="term" value="C:cytoplasm"/>
    <property type="evidence" value="ECO:0007669"/>
    <property type="project" value="UniProtKB-SubCell"/>
</dbReference>
<feature type="active site" description="Proton acceptor; for dehydratase activity" evidence="9">
    <location>
        <position position="49"/>
    </location>
</feature>
<dbReference type="Pfam" id="PF14765">
    <property type="entry name" value="PS-DH"/>
    <property type="match status" value="2"/>
</dbReference>
<sequence length="4136" mass="436779">MNTDDVHDILQALARREIDPARARELIAARRESVYRYPLDYAQPELRDHLGTNPFDGRPDTRVLLGVTHAALAVQAHLAAGGELPVRVTDLTIAAPVLLHPGERGQITVSRTGGPERFSIRFDRGDSGTEVAHGEYHPADAPQPPGTDPGAPGPGAGQPLTEDMLYDSVSTRRGPALRSLRRAWVTDSRATGDLTTSADAGLALPADLLDGVFVASMALLRQDGTGMWIPMLIEDLTVHAAPGSSCHADVRLARAGHRTAAVDAVLRDDEGRVLVVIRGLTYRFAGDNPAPVSSAPAGPELGDRVTAYLRAVVARESGVGDLPATEPFMSAGIDSSQLLAMVRRIEDELGLELYPTLFFEHQTLSELAAYLAAEHGSAVDERLPGAAPAPEAEVPPGAVAVVGMAGRFAGAPDLAAFWANLMSGADVVGEVPAERWDWREWFDEDRSVADRSYARWGSFLSGVDRFDAEFFGIAPREAAWLDPQLRLLLEVAYEAVEDAGYASRIRGTRTGVYVGTCFQDYWAEIVRNHVPLRDYQVNSSVVSALAGRLSYAFDLQGPSVPVDNACASSLTALHLAVRALRSGECDTAVVAGVNLLLSPLHLITSARLGALSPTGRCRPFGAQADGYVPGEGVAMLVLRPLERALADGDRIWAVVRGSATNHVGRSNSPTAPRPELQARVLREAWADAGVSPAELGLLEAHGTGTLLGDPVEVRGLRAAFGDGVRPGSCVLGSVKANLGHLEAAAGLAGVMRAILSLRHETIPAMAGFDELNPYVDLDGSPFVVNSDAVPWPATQGAVRRAGVSSFGISGSNTHVVVEEPPRVTEPVRPSGGQLLVVSARTAERLRVHCGRLAQALQRDRPHLADVAWTLQTGRESLEHRAAVWAGDLDEAIGALQALAAGRDPEGLPVWTGSVPAGTEPERVPVHADADPPTWARWARAWSTGATVDWAGAWPVTHPPLADLPAYPFRPDRYPLPDGFGRPRSAPAEAGEPQVHILEVTDEPIAPPGADAPRRMLVVGDGPDLSAARTVLGSQAVLTADLTGLSEPLVENCVVQRVDTVLCLLSTPPATTGALDHTRLETTVRPVLQLVRDLARTAGPAPHRIVVAGADPYAGAFAGLGRSLKVAAPHLEFTYVEVADAPDAAARIRAGAAVCESRNLPEARHADGSWTRPGLRAARPATGSPALRDGAVVLVAGGLGGLGWAVAERLAATRRATLILTGRSPETPDTASRLAALRAAGAAEAVYWPADLTNHTDLIGLVERIRGRFGPLHAVAHAAGVLDGRGLPDKDWPELSAALAAKLVGLPLLDAVTADQPLDLFAVFSSASALLGDFGQGDYAMANRFAGEFGAWREQRREQGERQGRTVVVDWGLWRDGGMHLAGAEELYLRTAGLEYLERGAALDAFEEVLRRGMTRAVVLAGPQASVTRLTESAPAQPPEPAEPELDPDGTARLYAELRLLAAEVLGTEPGHIQVQESLNEYGFDSVSVRDLADRVGALLGIRLSATVFFTSGTLAGVVRHLLATHPDAVAARFGRAAPAAAAIPGPVAVAEPPVQEPGRAEAGAAEPIAVVGMAGRLPGAADLEEFWAHLMAGSDQVTEVPPERWDWRSVYSADPLAAGRTRSRWGGFLDGVDRFDAPFFRISPREAELMDPQQRLLLQVAWSALEDAGWRVSALAGRRVGVYVGAQFTDYHQLLQQAGVRQVQVGTGNALNMLANRLSFTFDLRGPSETVDTACSSSLVAVDRAVAALHRGDCTAAIVGGVSLMLDPYYYVLANEAGAFSPTGRCHSFDAAADGYVRGEGVLAVVLKPLDAALRDGDQVHAVLRGSAVNHGGRAGSLTAPNLDAQAEVVAAAWERAGVDATTISYIEAHGTGTALGDPVEFDGLRRAVEIWSRTARRPVPGTPWCALGTVKTHIGHLEPAAGLAGLVTVALALRRGVLPGMLHQRAANPLLDLDAGPFRLHDRTMPWRTPDGVPRRAGVSSFGFGGSNAHVVLEEPPTLAPPENDPSRPQIVVLSARDEPRLRAYAARLAAALRRPAAAAEPVDADGVRAAVAELLGVAATDIDPRNTLADLAVDAFGRAALATRLGVAPTGIDLGRPLSELVPADPPAPAGPDARPGLADIAFTLQTGREPMAQRIALVTDDLDRLVETLDDYAAGGDPAGLSHGRADSADDLAGALVSTPAGRDYLAALVAQGQWRQLALFWTRGVEVDWTAVHPGTRRRVSLPAYPFEPQRHWFAEAASAVPEKPAEVTPEPAPAAPALPQMFAPVWAPVEEPAADGVSAPPGPVWILHDAAGARLGEALSAGRDARRIATAVPGGVQLPDGSADPAVVYLLCTPPAPDGPVGLDRVDAAQRDGVLALHRLVRSLDRRGLGSRPLWLCVVTAGVCPVGDAVPAPLAAGLHALAGTVSREYPAWRVRVVDLDGAEVSPPPAVVATLSDPARVPAPGPAGAAVLRGGRWYVRAFRPVQGTAPAGGPPAPVRRDGVYVVLGGAGGVGGVFAGHLASAGATVVLLGRGELGDREREALAEIDRRGGTGVYLRADATDPAGLRAAGQQIVDRFGAVHGIVHSALVLHDQTLRTMDESTLFAVLDPKVRGSVAFCEEFAGQPLDFILFFSSVQSFVASSGQGNYAAACAFQDAYAAHLRALGRPVTVLNWGFWGSVGVVADAGHRRRLAAGGVHSIEPPEGLAAMRLALTAGLPQLVAVRADAAVLRDTLPIAADAALVPAEPAVRVPVSVLDARYRRPEPDDATMTALADGWRELEAYCADLVAALLRDSGLLPAADTAVPVEQVPARLAVAGHTRLVHELVAIVTEAGWLRRDGDLLRAGPAVTGGEGGRRLDDLPGRAAGIRARHPGLAPYLRLLDAVWPRYREILGGSVTPQEVLFPGGRDDLVAAVYAGDPAADHANALAGWAVARFVAARSPHADRPVTVLEIGAGTGATTRRVLAALDTGGAPVEYVFTDVSAAFVRQGFAGDDRVRCRQLDIERDPAPQGFPVAGFDLVLAANVLHATTDVAATLANAKRLLRPGGWLVLNEGTRNRAYATLTFGLLDGWWRHDDSERRIPGSPLLDRDSWAEALRAAGFEQVRSWDVLAGHQSVFVASSDGLVPLGTGETAAVVDAAPEPAAPEPAGAADRVAAVFAEVLSLDPDTLDRDAAHTDLGVDSVVAIQVVNRLNHALGITLRPTDMFSHPTIAALAAHIAAEHGELRPPPAAIPVTVPARETAPARAGEIAVIGMSARFPDAPDLDRFWRNLIGGHSAVREVTRWPAADFYDPDPRRTDRSYSRWGALLDDVDRFDPLFFNISPKEAERMDPQQRLLLEESWRAVEDAGYAGGDLAGSRCGVYVGYNGNDYLRTVEAAEPLSAHAFMGNSEAILAARLSYLWDLRGPCITVNTACSSSLVALHLAAEALRSGEVDTAIVAGVMVMNTPLFYHLASRAGMLSPTGACHTFDAAADGFVPGEGVGVVVLKRLDAALRDRDNVHAVVAGSGLNQDGQTNGITAPNGAAQTELTTEVYDRFGVRPEQIGYVEAHGTGTRLGDPIEIAALTDAFRRSTDRTGFCAIGSVKTNIGHTLATAGMAGLIKLILCVREGTLVPSLNFREGNELIGFPDTPFYVNTAARPWPEPDGPRYGAVSAFGFSGTNAHVVVRQATEAATPAEPSARSRYLVGVSGHTEQALCTRVADLLSWLETRDAVPEIRDVAFTSLVGRAHRRRRAAWVVRNTAELIDALRGWLRDETTGQPAETLPDEVAQRRCAEAADGPDRDGALATLAAGYRAGADLSWRRMFAGEPCRRLPLPTYPFAGERYRLDSPGPASRDDDGRPHPMITADLSTAGPRFAVDLDGTEFYLRDHVVAGEPTLPGAAVLELARAAGELAAGTPVAGLRRITWARAVTVDRPRALHITLAATDRTGVLDFAVRDADPADGPYATGQVVVASDGTASRRSTLDLDAVLRRCARRVDGAELYRGFTAAGIRYGDTFRTVRALHCADDEVLAELALPDGTPGTGLHLHPSLVDGGMQAISGLFPGADAWTAGPQIPFTVGRLDVYGPTQPVRYAHVVPAPGRTRFTVTLLDSSGEPVVELGDVVLRPVTRTPAAGPPPRTPDDERLIGLLRRLHAGQAEVHEVKREWETLS</sequence>
<dbReference type="PROSITE" id="PS50075">
    <property type="entry name" value="CARRIER"/>
    <property type="match status" value="3"/>
</dbReference>
<evidence type="ECO:0000256" key="9">
    <source>
        <dbReference type="PROSITE-ProRule" id="PRU01363"/>
    </source>
</evidence>
<keyword evidence="5" id="KW-0597">Phosphoprotein</keyword>
<comment type="caution">
    <text evidence="14">The sequence shown here is derived from an EMBL/GenBank/DDBJ whole genome shotgun (WGS) entry which is preliminary data.</text>
</comment>
<evidence type="ECO:0000259" key="13">
    <source>
        <dbReference type="PROSITE" id="PS52019"/>
    </source>
</evidence>
<feature type="active site" description="Proton donor; for dehydratase activity" evidence="9">
    <location>
        <position position="210"/>
    </location>
</feature>
<feature type="region of interest" description="N-terminal hotdog fold" evidence="9">
    <location>
        <begin position="3819"/>
        <end position="3942"/>
    </location>
</feature>
<dbReference type="SMART" id="SM00823">
    <property type="entry name" value="PKS_PP"/>
    <property type="match status" value="3"/>
</dbReference>
<feature type="domain" description="PKS/mFAS DH" evidence="13">
    <location>
        <begin position="7"/>
        <end position="291"/>
    </location>
</feature>
<dbReference type="InterPro" id="IPR057326">
    <property type="entry name" value="KR_dom"/>
</dbReference>
<dbReference type="PANTHER" id="PTHR43775">
    <property type="entry name" value="FATTY ACID SYNTHASE"/>
    <property type="match status" value="1"/>
</dbReference>
<gene>
    <name evidence="14" type="ORF">I4J89_32385</name>
</gene>
<evidence type="ECO:0000313" key="14">
    <source>
        <dbReference type="EMBL" id="MBG0566156.1"/>
    </source>
</evidence>
<dbReference type="InterPro" id="IPR016039">
    <property type="entry name" value="Thiolase-like"/>
</dbReference>
<keyword evidence="7" id="KW-0677">Repeat</keyword>
<keyword evidence="15" id="KW-1185">Reference proteome</keyword>
<evidence type="ECO:0000256" key="2">
    <source>
        <dbReference type="ARBA" id="ARBA00004792"/>
    </source>
</evidence>
<evidence type="ECO:0000256" key="1">
    <source>
        <dbReference type="ARBA" id="ARBA00004496"/>
    </source>
</evidence>
<feature type="domain" description="PKS/mFAS DH" evidence="13">
    <location>
        <begin position="3819"/>
        <end position="4099"/>
    </location>
</feature>
<feature type="region of interest" description="Disordered" evidence="10">
    <location>
        <begin position="1428"/>
        <end position="1448"/>
    </location>
</feature>
<keyword evidence="4" id="KW-0963">Cytoplasm</keyword>
<dbReference type="Gene3D" id="3.40.50.720">
    <property type="entry name" value="NAD(P)-binding Rossmann-like Domain"/>
    <property type="match status" value="2"/>
</dbReference>
<dbReference type="InterPro" id="IPR049900">
    <property type="entry name" value="PKS_mFAS_DH"/>
</dbReference>
<dbReference type="SMART" id="SM00826">
    <property type="entry name" value="PKS_DH"/>
    <property type="match status" value="1"/>
</dbReference>
<dbReference type="PROSITE" id="PS52004">
    <property type="entry name" value="KS3_2"/>
    <property type="match status" value="3"/>
</dbReference>
<dbReference type="PANTHER" id="PTHR43775:SF37">
    <property type="entry name" value="SI:DKEY-61P9.11"/>
    <property type="match status" value="1"/>
</dbReference>
<dbReference type="InterPro" id="IPR014031">
    <property type="entry name" value="Ketoacyl_synth_C"/>
</dbReference>
<feature type="domain" description="Ketosynthase family 3 (KS3)" evidence="12">
    <location>
        <begin position="1565"/>
        <end position="1996"/>
    </location>
</feature>
<dbReference type="Gene3D" id="3.40.47.10">
    <property type="match status" value="3"/>
</dbReference>
<dbReference type="InterPro" id="IPR006162">
    <property type="entry name" value="Ppantetheine_attach_site"/>
</dbReference>
<dbReference type="Pfam" id="PF22336">
    <property type="entry name" value="RhiE-like_linker"/>
    <property type="match status" value="2"/>
</dbReference>
<dbReference type="InterPro" id="IPR020806">
    <property type="entry name" value="PKS_PP-bd"/>
</dbReference>
<evidence type="ECO:0000256" key="3">
    <source>
        <dbReference type="ARBA" id="ARBA00022450"/>
    </source>
</evidence>
<dbReference type="FunFam" id="3.40.47.10:FF:000019">
    <property type="entry name" value="Polyketide synthase type I"/>
    <property type="match status" value="3"/>
</dbReference>
<dbReference type="Gene3D" id="3.40.50.150">
    <property type="entry name" value="Vaccinia Virus protein VP39"/>
    <property type="match status" value="1"/>
</dbReference>
<evidence type="ECO:0000256" key="7">
    <source>
        <dbReference type="ARBA" id="ARBA00022737"/>
    </source>
</evidence>
<dbReference type="InterPro" id="IPR036736">
    <property type="entry name" value="ACP-like_sf"/>
</dbReference>
<feature type="active site" description="Proton acceptor; for dehydratase activity" evidence="9">
    <location>
        <position position="3854"/>
    </location>
</feature>
<dbReference type="RefSeq" id="WP_196417927.1">
    <property type="nucleotide sequence ID" value="NZ_JADQTO010000018.1"/>
</dbReference>
<dbReference type="SMART" id="SM00825">
    <property type="entry name" value="PKS_KS"/>
    <property type="match status" value="3"/>
</dbReference>
<evidence type="ECO:0000256" key="4">
    <source>
        <dbReference type="ARBA" id="ARBA00022490"/>
    </source>
</evidence>
<feature type="domain" description="Carrier" evidence="11">
    <location>
        <begin position="3133"/>
        <end position="3207"/>
    </location>
</feature>
<dbReference type="InterPro" id="IPR013968">
    <property type="entry name" value="PKS_KR"/>
</dbReference>
<dbReference type="SMART" id="SM00822">
    <property type="entry name" value="PKS_KR"/>
    <property type="match status" value="2"/>
</dbReference>
<dbReference type="Pfam" id="PF08659">
    <property type="entry name" value="KR"/>
    <property type="match status" value="2"/>
</dbReference>
<dbReference type="SUPFAM" id="SSF47336">
    <property type="entry name" value="ACP-like"/>
    <property type="match status" value="3"/>
</dbReference>
<feature type="domain" description="Carrier" evidence="11">
    <location>
        <begin position="300"/>
        <end position="375"/>
    </location>
</feature>
<feature type="region of interest" description="Disordered" evidence="10">
    <location>
        <begin position="127"/>
        <end position="162"/>
    </location>
</feature>
<feature type="region of interest" description="C-terminal hotdog fold" evidence="9">
    <location>
        <begin position="3959"/>
        <end position="4099"/>
    </location>
</feature>
<dbReference type="InterPro" id="IPR032821">
    <property type="entry name" value="PKS_assoc"/>
</dbReference>
<feature type="region of interest" description="N-terminal hotdog fold" evidence="9">
    <location>
        <begin position="7"/>
        <end position="143"/>
    </location>
</feature>
<feature type="active site" description="Proton donor; for dehydratase activity" evidence="9">
    <location>
        <position position="4018"/>
    </location>
</feature>
<evidence type="ECO:0000259" key="11">
    <source>
        <dbReference type="PROSITE" id="PS50075"/>
    </source>
</evidence>
<dbReference type="Pfam" id="PF16197">
    <property type="entry name" value="KAsynt_C_assoc"/>
    <property type="match status" value="2"/>
</dbReference>
<dbReference type="Pfam" id="PF00109">
    <property type="entry name" value="ketoacyl-synt"/>
    <property type="match status" value="3"/>
</dbReference>
<name>A0A931CGN4_9ACTN</name>
<dbReference type="PROSITE" id="PS00606">
    <property type="entry name" value="KS3_1"/>
    <property type="match status" value="3"/>
</dbReference>
<dbReference type="SUPFAM" id="SSF53901">
    <property type="entry name" value="Thiolase-like"/>
    <property type="match status" value="3"/>
</dbReference>
<organism evidence="14 15">
    <name type="scientific">Actinoplanes aureus</name>
    <dbReference type="NCBI Taxonomy" id="2792083"/>
    <lineage>
        <taxon>Bacteria</taxon>
        <taxon>Bacillati</taxon>
        <taxon>Actinomycetota</taxon>
        <taxon>Actinomycetes</taxon>
        <taxon>Micromonosporales</taxon>
        <taxon>Micromonosporaceae</taxon>
        <taxon>Actinoplanes</taxon>
    </lineage>
</organism>
<evidence type="ECO:0000256" key="6">
    <source>
        <dbReference type="ARBA" id="ARBA00022679"/>
    </source>
</evidence>
<dbReference type="SUPFAM" id="SSF51735">
    <property type="entry name" value="NAD(P)-binding Rossmann-fold domains"/>
    <property type="match status" value="3"/>
</dbReference>
<accession>A0A931CGN4</accession>
<keyword evidence="8" id="KW-0511">Multifunctional enzyme</keyword>
<dbReference type="InterPro" id="IPR049552">
    <property type="entry name" value="PKS_DH_N"/>
</dbReference>
<evidence type="ECO:0000259" key="12">
    <source>
        <dbReference type="PROSITE" id="PS52004"/>
    </source>
</evidence>
<dbReference type="Gene3D" id="3.30.70.3290">
    <property type="match status" value="1"/>
</dbReference>
<dbReference type="Gene3D" id="3.10.129.110">
    <property type="entry name" value="Polyketide synthase dehydratase"/>
    <property type="match status" value="2"/>
</dbReference>
<dbReference type="InterPro" id="IPR029063">
    <property type="entry name" value="SAM-dependent_MTases_sf"/>
</dbReference>
<dbReference type="GO" id="GO:0031177">
    <property type="term" value="F:phosphopantetheine binding"/>
    <property type="evidence" value="ECO:0007669"/>
    <property type="project" value="InterPro"/>
</dbReference>
<evidence type="ECO:0000313" key="15">
    <source>
        <dbReference type="Proteomes" id="UP000598146"/>
    </source>
</evidence>
<dbReference type="Pfam" id="PF00550">
    <property type="entry name" value="PP-binding"/>
    <property type="match status" value="3"/>
</dbReference>
<dbReference type="CDD" id="cd02440">
    <property type="entry name" value="AdoMet_MTases"/>
    <property type="match status" value="1"/>
</dbReference>
<dbReference type="InterPro" id="IPR049551">
    <property type="entry name" value="PKS_DH_C"/>
</dbReference>
<feature type="region of interest" description="C-terminal hotdog fold" evidence="9">
    <location>
        <begin position="157"/>
        <end position="291"/>
    </location>
</feature>
<dbReference type="InterPro" id="IPR054514">
    <property type="entry name" value="RhiE-like_linker"/>
</dbReference>
<dbReference type="InterPro" id="IPR020841">
    <property type="entry name" value="PKS_Beta-ketoAc_synthase_dom"/>
</dbReference>
<dbReference type="Pfam" id="PF08242">
    <property type="entry name" value="Methyltransf_12"/>
    <property type="match status" value="1"/>
</dbReference>
<dbReference type="SUPFAM" id="SSF53335">
    <property type="entry name" value="S-adenosyl-L-methionine-dependent methyltransferases"/>
    <property type="match status" value="1"/>
</dbReference>
<dbReference type="PROSITE" id="PS52019">
    <property type="entry name" value="PKS_MFAS_DH"/>
    <property type="match status" value="2"/>
</dbReference>
<dbReference type="InterPro" id="IPR013217">
    <property type="entry name" value="Methyltransf_12"/>
</dbReference>
<feature type="domain" description="Carrier" evidence="11">
    <location>
        <begin position="1448"/>
        <end position="1525"/>
    </location>
</feature>
<dbReference type="InterPro" id="IPR018201">
    <property type="entry name" value="Ketoacyl_synth_AS"/>
</dbReference>
<dbReference type="Gene3D" id="1.10.1240.100">
    <property type="match status" value="2"/>
</dbReference>
<feature type="domain" description="Ketosynthase family 3 (KS3)" evidence="12">
    <location>
        <begin position="396"/>
        <end position="819"/>
    </location>
</feature>
<evidence type="ECO:0000256" key="8">
    <source>
        <dbReference type="ARBA" id="ARBA00023268"/>
    </source>
</evidence>
<comment type="pathway">
    <text evidence="2">Antibiotic biosynthesis.</text>
</comment>
<protein>
    <submittedName>
        <fullName evidence="14">SDR family NAD(P)-dependent oxidoreductase</fullName>
    </submittedName>
</protein>
<feature type="compositionally biased region" description="Basic and acidic residues" evidence="10">
    <location>
        <begin position="127"/>
        <end position="138"/>
    </location>
</feature>
<dbReference type="InterPro" id="IPR009081">
    <property type="entry name" value="PP-bd_ACP"/>
</dbReference>
<keyword evidence="6" id="KW-0808">Transferase</keyword>
<dbReference type="CDD" id="cd08953">
    <property type="entry name" value="KR_2_SDR_x"/>
    <property type="match status" value="1"/>
</dbReference>
<dbReference type="InterPro" id="IPR042104">
    <property type="entry name" value="PKS_dehydratase_sf"/>
</dbReference>
<proteinExistence type="predicted"/>
<dbReference type="PROSITE" id="PS00012">
    <property type="entry name" value="PHOSPHOPANTETHEINE"/>
    <property type="match status" value="2"/>
</dbReference>
<dbReference type="GO" id="GO:0004315">
    <property type="term" value="F:3-oxoacyl-[acyl-carrier-protein] synthase activity"/>
    <property type="evidence" value="ECO:0007669"/>
    <property type="project" value="InterPro"/>
</dbReference>
<dbReference type="Pfam" id="PF21089">
    <property type="entry name" value="PKS_DH_N"/>
    <property type="match status" value="1"/>
</dbReference>
<comment type="subcellular location">
    <subcellularLocation>
        <location evidence="1">Cytoplasm</location>
    </subcellularLocation>
</comment>
<dbReference type="Proteomes" id="UP000598146">
    <property type="component" value="Unassembled WGS sequence"/>
</dbReference>
<evidence type="ECO:0000256" key="10">
    <source>
        <dbReference type="SAM" id="MobiDB-lite"/>
    </source>
</evidence>
<feature type="region of interest" description="Disordered" evidence="10">
    <location>
        <begin position="3808"/>
        <end position="3832"/>
    </location>
</feature>
<dbReference type="Gene3D" id="1.10.1200.10">
    <property type="entry name" value="ACP-like"/>
    <property type="match status" value="3"/>
</dbReference>
<dbReference type="Pfam" id="PF02801">
    <property type="entry name" value="Ketoacyl-synt_C"/>
    <property type="match status" value="3"/>
</dbReference>
<evidence type="ECO:0000256" key="5">
    <source>
        <dbReference type="ARBA" id="ARBA00022553"/>
    </source>
</evidence>
<reference evidence="14" key="1">
    <citation type="submission" date="2020-11" db="EMBL/GenBank/DDBJ databases">
        <title>Isolation and identification of active actinomycetes.</title>
        <authorList>
            <person name="Sun X."/>
        </authorList>
    </citation>
    <scope>NUCLEOTIDE SEQUENCE</scope>
    <source>
        <strain evidence="14">NEAU-A11</strain>
    </source>
</reference>
<dbReference type="EMBL" id="JADQTO010000018">
    <property type="protein sequence ID" value="MBG0566156.1"/>
    <property type="molecule type" value="Genomic_DNA"/>
</dbReference>
<keyword evidence="3" id="KW-0596">Phosphopantetheine</keyword>
<feature type="domain" description="Ketosynthase family 3 (KS3)" evidence="12">
    <location>
        <begin position="3231"/>
        <end position="3652"/>
    </location>
</feature>
<dbReference type="InterPro" id="IPR020807">
    <property type="entry name" value="PKS_DH"/>
</dbReference>
<dbReference type="InterPro" id="IPR036291">
    <property type="entry name" value="NAD(P)-bd_dom_sf"/>
</dbReference>
<dbReference type="SMART" id="SM01294">
    <property type="entry name" value="PKS_PP_betabranch"/>
    <property type="match status" value="1"/>
</dbReference>
<dbReference type="InterPro" id="IPR050091">
    <property type="entry name" value="PKS_NRPS_Biosynth_Enz"/>
</dbReference>
<dbReference type="InterPro" id="IPR014030">
    <property type="entry name" value="Ketoacyl_synth_N"/>
</dbReference>